<dbReference type="SUPFAM" id="SSF101941">
    <property type="entry name" value="NAC domain"/>
    <property type="match status" value="1"/>
</dbReference>
<evidence type="ECO:0000313" key="8">
    <source>
        <dbReference type="Proteomes" id="UP000631114"/>
    </source>
</evidence>
<evidence type="ECO:0000256" key="2">
    <source>
        <dbReference type="ARBA" id="ARBA00023125"/>
    </source>
</evidence>
<dbReference type="InterPro" id="IPR036093">
    <property type="entry name" value="NAC_dom_sf"/>
</dbReference>
<evidence type="ECO:0000256" key="5">
    <source>
        <dbReference type="SAM" id="MobiDB-lite"/>
    </source>
</evidence>
<feature type="domain" description="NAC" evidence="6">
    <location>
        <begin position="8"/>
        <end position="152"/>
    </location>
</feature>
<dbReference type="PANTHER" id="PTHR31719">
    <property type="entry name" value="NAC TRANSCRIPTION FACTOR 56"/>
    <property type="match status" value="1"/>
</dbReference>
<dbReference type="OrthoDB" id="730183at2759"/>
<keyword evidence="4" id="KW-0539">Nucleus</keyword>
<dbReference type="PANTHER" id="PTHR31719:SF43">
    <property type="entry name" value="NAC TRANSCRIPTION FACTOR 56"/>
    <property type="match status" value="1"/>
</dbReference>
<feature type="region of interest" description="Disordered" evidence="5">
    <location>
        <begin position="253"/>
        <end position="315"/>
    </location>
</feature>
<evidence type="ECO:0000256" key="4">
    <source>
        <dbReference type="ARBA" id="ARBA00023242"/>
    </source>
</evidence>
<gene>
    <name evidence="7" type="ORF">IFM89_038266</name>
</gene>
<name>A0A835HBT0_9MAGN</name>
<dbReference type="Gene3D" id="2.170.150.80">
    <property type="entry name" value="NAC domain"/>
    <property type="match status" value="1"/>
</dbReference>
<dbReference type="EMBL" id="JADFTS010000008">
    <property type="protein sequence ID" value="KAF9595263.1"/>
    <property type="molecule type" value="Genomic_DNA"/>
</dbReference>
<accession>A0A835HBT0</accession>
<evidence type="ECO:0000256" key="3">
    <source>
        <dbReference type="ARBA" id="ARBA00023163"/>
    </source>
</evidence>
<evidence type="ECO:0000259" key="6">
    <source>
        <dbReference type="PROSITE" id="PS51005"/>
    </source>
</evidence>
<keyword evidence="1" id="KW-0805">Transcription regulation</keyword>
<protein>
    <recommendedName>
        <fullName evidence="6">NAC domain-containing protein</fullName>
    </recommendedName>
</protein>
<dbReference type="GO" id="GO:0048731">
    <property type="term" value="P:system development"/>
    <property type="evidence" value="ECO:0007669"/>
    <property type="project" value="TreeGrafter"/>
</dbReference>
<evidence type="ECO:0000256" key="1">
    <source>
        <dbReference type="ARBA" id="ARBA00023015"/>
    </source>
</evidence>
<comment type="caution">
    <text evidence="7">The sequence shown here is derived from an EMBL/GenBank/DDBJ whole genome shotgun (WGS) entry which is preliminary data.</text>
</comment>
<reference evidence="7 8" key="1">
    <citation type="submission" date="2020-10" db="EMBL/GenBank/DDBJ databases">
        <title>The Coptis chinensis genome and diversification of protoberbering-type alkaloids.</title>
        <authorList>
            <person name="Wang B."/>
            <person name="Shu S."/>
            <person name="Song C."/>
            <person name="Liu Y."/>
        </authorList>
    </citation>
    <scope>NUCLEOTIDE SEQUENCE [LARGE SCALE GENOMIC DNA]</scope>
    <source>
        <strain evidence="7">HL-2020</strain>
        <tissue evidence="7">Leaf</tissue>
    </source>
</reference>
<dbReference type="GO" id="GO:0006355">
    <property type="term" value="P:regulation of DNA-templated transcription"/>
    <property type="evidence" value="ECO:0007669"/>
    <property type="project" value="InterPro"/>
</dbReference>
<keyword evidence="3" id="KW-0804">Transcription</keyword>
<keyword evidence="2" id="KW-0238">DNA-binding</keyword>
<feature type="compositionally biased region" description="Polar residues" evidence="5">
    <location>
        <begin position="177"/>
        <end position="200"/>
    </location>
</feature>
<dbReference type="AlphaFoldDB" id="A0A835HBT0"/>
<organism evidence="7 8">
    <name type="scientific">Coptis chinensis</name>
    <dbReference type="NCBI Taxonomy" id="261450"/>
    <lineage>
        <taxon>Eukaryota</taxon>
        <taxon>Viridiplantae</taxon>
        <taxon>Streptophyta</taxon>
        <taxon>Embryophyta</taxon>
        <taxon>Tracheophyta</taxon>
        <taxon>Spermatophyta</taxon>
        <taxon>Magnoliopsida</taxon>
        <taxon>Ranunculales</taxon>
        <taxon>Ranunculaceae</taxon>
        <taxon>Coptidoideae</taxon>
        <taxon>Coptis</taxon>
    </lineage>
</organism>
<sequence>MEEVPLELPRGFRFAPTDEELITYFLAKILAREPLPELYNNIIMPCELYGSEAFEPWQLLKGREEENEVYVFTSIKQKYDGGKKIGRTVGSEGWTWRISNSSDILDQEGNKIGCKKFMNYSKNNGKVKSPWMMYEFTMKDHEEYSLCRVFRKNKKDASTSASSSKRPEETDDDLSYAANNKRTKTSNYTSTSTAPMTSQPVDGGPAEECRSRFGSSSQPDAFGVNFIWMQGETNGCICEASCFSNYAYPDTPLPPMQGPADDIPQESGTGSTSYVLSSTSTDEVCNWESTSNLDVPPEGSYYDYQAENEPTLQQN</sequence>
<proteinExistence type="predicted"/>
<feature type="compositionally biased region" description="Polar residues" evidence="5">
    <location>
        <begin position="266"/>
        <end position="293"/>
    </location>
</feature>
<keyword evidence="8" id="KW-1185">Reference proteome</keyword>
<feature type="region of interest" description="Disordered" evidence="5">
    <location>
        <begin position="157"/>
        <end position="215"/>
    </location>
</feature>
<dbReference type="InterPro" id="IPR003441">
    <property type="entry name" value="NAC-dom"/>
</dbReference>
<dbReference type="Pfam" id="PF02365">
    <property type="entry name" value="NAM"/>
    <property type="match status" value="1"/>
</dbReference>
<evidence type="ECO:0000313" key="7">
    <source>
        <dbReference type="EMBL" id="KAF9595263.1"/>
    </source>
</evidence>
<dbReference type="Proteomes" id="UP000631114">
    <property type="component" value="Unassembled WGS sequence"/>
</dbReference>
<dbReference type="PROSITE" id="PS51005">
    <property type="entry name" value="NAC"/>
    <property type="match status" value="1"/>
</dbReference>
<dbReference type="GO" id="GO:0003677">
    <property type="term" value="F:DNA binding"/>
    <property type="evidence" value="ECO:0007669"/>
    <property type="project" value="UniProtKB-KW"/>
</dbReference>